<sequence>MKMLRLLVVLLSLLPGAAYAADLGQARISLIKGDVQIYTSDTQDWVAASINMPLQEGDRIWVPEGARTEIQLRGGIYIRLGSATAFDLVQFQEEAFQFYLNGGHAYVNNRKGGIDQIQIDTPLSSVRCYDNTLLMVDVMQDGSTDVAVIKGYAAAESREGTTRIEAGTTLHLGADMAAEISPLPPPDQWENWNRERDRKLAQSNRSLRYVPEELDDYSHDLDDYGRWVYVTDYGYCWTPLNVAVSWAPYQVGRWVWRGADYVWISYEPWGWAPYHYGRWSFVANVGWCWVPPSIGAVYWGPGYVGWVHTPTYVGWVPLAPGEIYYGRGYYGPWSANITTINRTVVQKYRNINARNGVTVVNRTTFQTGRKEPVRVRGNLFRATNIEAGPPVIRPTRATSMPVIRDIPAAKRPPERVRRISVNEIRQERSLVREEKGSAFKGGRPAAEMPVRKRNEPQPMIRERHPALPTQQPVKGGRATPRSERQQPAPPSVQPAAPAVQPAPTAPPAPPAARTTPAPAPVPQSVKPEKPRQQEAPRQAPPQVRGGSQKLTPRPERGAPREPRWQEPLPGAGSAAPPAPAAVRPEVQRPSRPASAPAQLPAAERPAVQRQETPAPSRPQQPMHRRELPGR</sequence>
<dbReference type="InterPro" id="IPR006860">
    <property type="entry name" value="FecR"/>
</dbReference>
<feature type="signal peptide" evidence="2">
    <location>
        <begin position="1"/>
        <end position="20"/>
    </location>
</feature>
<dbReference type="PANTHER" id="PTHR38731">
    <property type="entry name" value="LIPL45-RELATED LIPOPROTEIN-RELATED"/>
    <property type="match status" value="1"/>
</dbReference>
<comment type="caution">
    <text evidence="4">The sequence shown here is derived from an EMBL/GenBank/DDBJ whole genome shotgun (WGS) entry which is preliminary data.</text>
</comment>
<dbReference type="InterPro" id="IPR046535">
    <property type="entry name" value="DUF6600"/>
</dbReference>
<evidence type="ECO:0000313" key="5">
    <source>
        <dbReference type="Proteomes" id="UP000756860"/>
    </source>
</evidence>
<feature type="compositionally biased region" description="Basic and acidic residues" evidence="1">
    <location>
        <begin position="552"/>
        <end position="564"/>
    </location>
</feature>
<feature type="compositionally biased region" description="Low complexity" evidence="1">
    <location>
        <begin position="493"/>
        <end position="502"/>
    </location>
</feature>
<proteinExistence type="predicted"/>
<dbReference type="EMBL" id="JAHCVK010000005">
    <property type="protein sequence ID" value="MBT0653747.1"/>
    <property type="molecule type" value="Genomic_DNA"/>
</dbReference>
<evidence type="ECO:0000313" key="4">
    <source>
        <dbReference type="EMBL" id="MBT0653747.1"/>
    </source>
</evidence>
<organism evidence="4 5">
    <name type="scientific">Geomobilimonas luticola</name>
    <dbReference type="NCBI Taxonomy" id="1114878"/>
    <lineage>
        <taxon>Bacteria</taxon>
        <taxon>Pseudomonadati</taxon>
        <taxon>Thermodesulfobacteriota</taxon>
        <taxon>Desulfuromonadia</taxon>
        <taxon>Geobacterales</taxon>
        <taxon>Geobacteraceae</taxon>
        <taxon>Geomobilimonas</taxon>
    </lineage>
</organism>
<dbReference type="Proteomes" id="UP000756860">
    <property type="component" value="Unassembled WGS sequence"/>
</dbReference>
<evidence type="ECO:0000259" key="3">
    <source>
        <dbReference type="Pfam" id="PF04773"/>
    </source>
</evidence>
<protein>
    <submittedName>
        <fullName evidence="4">FecR domain-containing protein</fullName>
    </submittedName>
</protein>
<feature type="chain" id="PRO_5045757343" evidence="2">
    <location>
        <begin position="21"/>
        <end position="630"/>
    </location>
</feature>
<dbReference type="Pfam" id="PF04773">
    <property type="entry name" value="FecR"/>
    <property type="match status" value="1"/>
</dbReference>
<dbReference type="Pfam" id="PF20245">
    <property type="entry name" value="DUF6600"/>
    <property type="match status" value="1"/>
</dbReference>
<keyword evidence="2" id="KW-0732">Signal</keyword>
<feature type="compositionally biased region" description="Polar residues" evidence="1">
    <location>
        <begin position="609"/>
        <end position="619"/>
    </location>
</feature>
<dbReference type="RefSeq" id="WP_214175752.1">
    <property type="nucleotide sequence ID" value="NZ_JAHCVK010000005.1"/>
</dbReference>
<gene>
    <name evidence="4" type="ORF">KI810_11820</name>
</gene>
<accession>A0ABS5SGF1</accession>
<feature type="region of interest" description="Disordered" evidence="1">
    <location>
        <begin position="432"/>
        <end position="630"/>
    </location>
</feature>
<evidence type="ECO:0000256" key="1">
    <source>
        <dbReference type="SAM" id="MobiDB-lite"/>
    </source>
</evidence>
<feature type="compositionally biased region" description="Low complexity" evidence="1">
    <location>
        <begin position="567"/>
        <end position="584"/>
    </location>
</feature>
<dbReference type="PANTHER" id="PTHR38731:SF3">
    <property type="entry name" value="BLL6125 PROTEIN"/>
    <property type="match status" value="1"/>
</dbReference>
<reference evidence="4 5" key="1">
    <citation type="submission" date="2021-05" db="EMBL/GenBank/DDBJ databases">
        <title>The draft genome of Geobacter luticola JCM 17780.</title>
        <authorList>
            <person name="Xu Z."/>
            <person name="Masuda Y."/>
            <person name="Itoh H."/>
            <person name="Senoo K."/>
        </authorList>
    </citation>
    <scope>NUCLEOTIDE SEQUENCE [LARGE SCALE GENOMIC DNA]</scope>
    <source>
        <strain evidence="4 5">JCM 17780</strain>
    </source>
</reference>
<evidence type="ECO:0000256" key="2">
    <source>
        <dbReference type="SAM" id="SignalP"/>
    </source>
</evidence>
<name>A0ABS5SGF1_9BACT</name>
<feature type="domain" description="FecR protein" evidence="3">
    <location>
        <begin position="58"/>
        <end position="152"/>
    </location>
</feature>
<keyword evidence="5" id="KW-1185">Reference proteome</keyword>
<feature type="compositionally biased region" description="Basic and acidic residues" evidence="1">
    <location>
        <begin position="449"/>
        <end position="465"/>
    </location>
</feature>